<gene>
    <name evidence="1" type="ORF">PCO31111_04994</name>
</gene>
<dbReference type="InterPro" id="IPR032624">
    <property type="entry name" value="DUF4879"/>
</dbReference>
<organism evidence="1 2">
    <name type="scientific">Pandoraea communis</name>
    <dbReference type="NCBI Taxonomy" id="2508297"/>
    <lineage>
        <taxon>Bacteria</taxon>
        <taxon>Pseudomonadati</taxon>
        <taxon>Pseudomonadota</taxon>
        <taxon>Betaproteobacteria</taxon>
        <taxon>Burkholderiales</taxon>
        <taxon>Burkholderiaceae</taxon>
        <taxon>Pandoraea</taxon>
    </lineage>
</organism>
<evidence type="ECO:0000313" key="1">
    <source>
        <dbReference type="EMBL" id="VVE54833.1"/>
    </source>
</evidence>
<sequence>MRHWWLLHVTLHCRANVVGFLNEYSLDGYQNGLFKYQNPSTNSPWNTMSVQISIL</sequence>
<accession>A0A5E4Z3V3</accession>
<dbReference type="AlphaFoldDB" id="A0A5E4Z3V3"/>
<proteinExistence type="predicted"/>
<keyword evidence="2" id="KW-1185">Reference proteome</keyword>
<dbReference type="Pfam" id="PF16219">
    <property type="entry name" value="DUF4879"/>
    <property type="match status" value="1"/>
</dbReference>
<protein>
    <submittedName>
        <fullName evidence="1">Uncharacterized protein</fullName>
    </submittedName>
</protein>
<evidence type="ECO:0000313" key="2">
    <source>
        <dbReference type="Proteomes" id="UP000383971"/>
    </source>
</evidence>
<dbReference type="EMBL" id="CABPSE010000028">
    <property type="protein sequence ID" value="VVE54833.1"/>
    <property type="molecule type" value="Genomic_DNA"/>
</dbReference>
<dbReference type="Proteomes" id="UP000383971">
    <property type="component" value="Unassembled WGS sequence"/>
</dbReference>
<name>A0A5E4Z3V3_9BURK</name>
<reference evidence="1 2" key="1">
    <citation type="submission" date="2019-08" db="EMBL/GenBank/DDBJ databases">
        <authorList>
            <person name="Peeters C."/>
        </authorList>
    </citation>
    <scope>NUCLEOTIDE SEQUENCE [LARGE SCALE GENOMIC DNA]</scope>
    <source>
        <strain evidence="1 2">LMG 31111</strain>
    </source>
</reference>